<reference evidence="2" key="1">
    <citation type="journal article" date="2020" name="Cell">
        <title>Large-Scale Comparative Analyses of Tick Genomes Elucidate Their Genetic Diversity and Vector Capacities.</title>
        <authorList>
            <consortium name="Tick Genome and Microbiome Consortium (TIGMIC)"/>
            <person name="Jia N."/>
            <person name="Wang J."/>
            <person name="Shi W."/>
            <person name="Du L."/>
            <person name="Sun Y."/>
            <person name="Zhan W."/>
            <person name="Jiang J.F."/>
            <person name="Wang Q."/>
            <person name="Zhang B."/>
            <person name="Ji P."/>
            <person name="Bell-Sakyi L."/>
            <person name="Cui X.M."/>
            <person name="Yuan T.T."/>
            <person name="Jiang B.G."/>
            <person name="Yang W.F."/>
            <person name="Lam T.T."/>
            <person name="Chang Q.C."/>
            <person name="Ding S.J."/>
            <person name="Wang X.J."/>
            <person name="Zhu J.G."/>
            <person name="Ruan X.D."/>
            <person name="Zhao L."/>
            <person name="Wei J.T."/>
            <person name="Ye R.Z."/>
            <person name="Que T.C."/>
            <person name="Du C.H."/>
            <person name="Zhou Y.H."/>
            <person name="Cheng J.X."/>
            <person name="Dai P.F."/>
            <person name="Guo W.B."/>
            <person name="Han X.H."/>
            <person name="Huang E.J."/>
            <person name="Li L.F."/>
            <person name="Wei W."/>
            <person name="Gao Y.C."/>
            <person name="Liu J.Z."/>
            <person name="Shao H.Z."/>
            <person name="Wang X."/>
            <person name="Wang C.C."/>
            <person name="Yang T.C."/>
            <person name="Huo Q.B."/>
            <person name="Li W."/>
            <person name="Chen H.Y."/>
            <person name="Chen S.E."/>
            <person name="Zhou L.G."/>
            <person name="Ni X.B."/>
            <person name="Tian J.H."/>
            <person name="Sheng Y."/>
            <person name="Liu T."/>
            <person name="Pan Y.S."/>
            <person name="Xia L.Y."/>
            <person name="Li J."/>
            <person name="Zhao F."/>
            <person name="Cao W.C."/>
        </authorList>
    </citation>
    <scope>NUCLEOTIDE SEQUENCE</scope>
    <source>
        <strain evidence="2">Rmic-2018</strain>
    </source>
</reference>
<name>A0A9J6ENC0_RHIMP</name>
<dbReference type="Proteomes" id="UP000821866">
    <property type="component" value="Chromosome 11"/>
</dbReference>
<dbReference type="VEuPathDB" id="VectorBase:LOC119181604"/>
<proteinExistence type="predicted"/>
<sequence length="276" mass="31664">MHNPGTSNDRFVLRSSSEYSTIVHHVKLKTQRPAVRRAMSPIWLVNSSGLIEHQTMYQQHQQQMSRCEELCSLMGTVSLGTDSARQWNSRPARHTQSRTRPAAGPPLYPIDPRDRERTYLEETWLRRRLARVKCCLGHLDRTSRLQWTADSLEKEKTRIESALSDVHDELLRMTHVFVGSQTRSCHAHHSDANSNMGITTLESVNGANVFFFLHFPGATRRNRNDTSRTKFEMINLFSDMRADTDTERGVALTLRGQLIDARREIAGLQRQVLVAE</sequence>
<accession>A0A9J6ENC0</accession>
<keyword evidence="3" id="KW-1185">Reference proteome</keyword>
<evidence type="ECO:0000313" key="3">
    <source>
        <dbReference type="Proteomes" id="UP000821866"/>
    </source>
</evidence>
<feature type="region of interest" description="Disordered" evidence="1">
    <location>
        <begin position="83"/>
        <end position="112"/>
    </location>
</feature>
<dbReference type="EMBL" id="JABSTU010000003">
    <property type="protein sequence ID" value="KAH8035937.1"/>
    <property type="molecule type" value="Genomic_DNA"/>
</dbReference>
<comment type="caution">
    <text evidence="2">The sequence shown here is derived from an EMBL/GenBank/DDBJ whole genome shotgun (WGS) entry which is preliminary data.</text>
</comment>
<evidence type="ECO:0000256" key="1">
    <source>
        <dbReference type="SAM" id="MobiDB-lite"/>
    </source>
</evidence>
<evidence type="ECO:0000313" key="2">
    <source>
        <dbReference type="EMBL" id="KAH8035937.1"/>
    </source>
</evidence>
<dbReference type="AlphaFoldDB" id="A0A9J6ENC0"/>
<reference evidence="2" key="2">
    <citation type="submission" date="2021-09" db="EMBL/GenBank/DDBJ databases">
        <authorList>
            <person name="Jia N."/>
            <person name="Wang J."/>
            <person name="Shi W."/>
            <person name="Du L."/>
            <person name="Sun Y."/>
            <person name="Zhan W."/>
            <person name="Jiang J."/>
            <person name="Wang Q."/>
            <person name="Zhang B."/>
            <person name="Ji P."/>
            <person name="Sakyi L.B."/>
            <person name="Cui X."/>
            <person name="Yuan T."/>
            <person name="Jiang B."/>
            <person name="Yang W."/>
            <person name="Lam T.T.-Y."/>
            <person name="Chang Q."/>
            <person name="Ding S."/>
            <person name="Wang X."/>
            <person name="Zhu J."/>
            <person name="Ruan X."/>
            <person name="Zhao L."/>
            <person name="Wei J."/>
            <person name="Que T."/>
            <person name="Du C."/>
            <person name="Cheng J."/>
            <person name="Dai P."/>
            <person name="Han X."/>
            <person name="Huang E."/>
            <person name="Gao Y."/>
            <person name="Liu J."/>
            <person name="Shao H."/>
            <person name="Ye R."/>
            <person name="Li L."/>
            <person name="Wei W."/>
            <person name="Wang X."/>
            <person name="Wang C."/>
            <person name="Huo Q."/>
            <person name="Li W."/>
            <person name="Guo W."/>
            <person name="Chen H."/>
            <person name="Chen S."/>
            <person name="Zhou L."/>
            <person name="Zhou L."/>
            <person name="Ni X."/>
            <person name="Tian J."/>
            <person name="Zhou Y."/>
            <person name="Sheng Y."/>
            <person name="Liu T."/>
            <person name="Pan Y."/>
            <person name="Xia L."/>
            <person name="Li J."/>
            <person name="Zhao F."/>
            <person name="Cao W."/>
        </authorList>
    </citation>
    <scope>NUCLEOTIDE SEQUENCE</scope>
    <source>
        <strain evidence="2">Rmic-2018</strain>
        <tissue evidence="2">Larvae</tissue>
    </source>
</reference>
<gene>
    <name evidence="2" type="ORF">HPB51_013478</name>
</gene>
<organism evidence="2 3">
    <name type="scientific">Rhipicephalus microplus</name>
    <name type="common">Cattle tick</name>
    <name type="synonym">Boophilus microplus</name>
    <dbReference type="NCBI Taxonomy" id="6941"/>
    <lineage>
        <taxon>Eukaryota</taxon>
        <taxon>Metazoa</taxon>
        <taxon>Ecdysozoa</taxon>
        <taxon>Arthropoda</taxon>
        <taxon>Chelicerata</taxon>
        <taxon>Arachnida</taxon>
        <taxon>Acari</taxon>
        <taxon>Parasitiformes</taxon>
        <taxon>Ixodida</taxon>
        <taxon>Ixodoidea</taxon>
        <taxon>Ixodidae</taxon>
        <taxon>Rhipicephalinae</taxon>
        <taxon>Rhipicephalus</taxon>
        <taxon>Boophilus</taxon>
    </lineage>
</organism>
<protein>
    <submittedName>
        <fullName evidence="2">Uncharacterized protein</fullName>
    </submittedName>
</protein>